<organism evidence="1 2">
    <name type="scientific">Daphnia pulex</name>
    <name type="common">Water flea</name>
    <dbReference type="NCBI Taxonomy" id="6669"/>
    <lineage>
        <taxon>Eukaryota</taxon>
        <taxon>Metazoa</taxon>
        <taxon>Ecdysozoa</taxon>
        <taxon>Arthropoda</taxon>
        <taxon>Crustacea</taxon>
        <taxon>Branchiopoda</taxon>
        <taxon>Diplostraca</taxon>
        <taxon>Cladocera</taxon>
        <taxon>Anomopoda</taxon>
        <taxon>Daphniidae</taxon>
        <taxon>Daphnia</taxon>
    </lineage>
</organism>
<proteinExistence type="predicted"/>
<name>E9H3N5_DAPPU</name>
<evidence type="ECO:0000313" key="1">
    <source>
        <dbReference type="EMBL" id="EFX73667.1"/>
    </source>
</evidence>
<gene>
    <name evidence="1" type="ORF">DAPPUDRAFT_307662</name>
</gene>
<dbReference type="EMBL" id="GL732589">
    <property type="protein sequence ID" value="EFX73667.1"/>
    <property type="molecule type" value="Genomic_DNA"/>
</dbReference>
<reference evidence="1 2" key="1">
    <citation type="journal article" date="2011" name="Science">
        <title>The ecoresponsive genome of Daphnia pulex.</title>
        <authorList>
            <person name="Colbourne J.K."/>
            <person name="Pfrender M.E."/>
            <person name="Gilbert D."/>
            <person name="Thomas W.K."/>
            <person name="Tucker A."/>
            <person name="Oakley T.H."/>
            <person name="Tokishita S."/>
            <person name="Aerts A."/>
            <person name="Arnold G.J."/>
            <person name="Basu M.K."/>
            <person name="Bauer D.J."/>
            <person name="Caceres C.E."/>
            <person name="Carmel L."/>
            <person name="Casola C."/>
            <person name="Choi J.H."/>
            <person name="Detter J.C."/>
            <person name="Dong Q."/>
            <person name="Dusheyko S."/>
            <person name="Eads B.D."/>
            <person name="Frohlich T."/>
            <person name="Geiler-Samerotte K.A."/>
            <person name="Gerlach D."/>
            <person name="Hatcher P."/>
            <person name="Jogdeo S."/>
            <person name="Krijgsveld J."/>
            <person name="Kriventseva E.V."/>
            <person name="Kultz D."/>
            <person name="Laforsch C."/>
            <person name="Lindquist E."/>
            <person name="Lopez J."/>
            <person name="Manak J.R."/>
            <person name="Muller J."/>
            <person name="Pangilinan J."/>
            <person name="Patwardhan R.P."/>
            <person name="Pitluck S."/>
            <person name="Pritham E.J."/>
            <person name="Rechtsteiner A."/>
            <person name="Rho M."/>
            <person name="Rogozin I.B."/>
            <person name="Sakarya O."/>
            <person name="Salamov A."/>
            <person name="Schaack S."/>
            <person name="Shapiro H."/>
            <person name="Shiga Y."/>
            <person name="Skalitzky C."/>
            <person name="Smith Z."/>
            <person name="Souvorov A."/>
            <person name="Sung W."/>
            <person name="Tang Z."/>
            <person name="Tsuchiya D."/>
            <person name="Tu H."/>
            <person name="Vos H."/>
            <person name="Wang M."/>
            <person name="Wolf Y.I."/>
            <person name="Yamagata H."/>
            <person name="Yamada T."/>
            <person name="Ye Y."/>
            <person name="Shaw J.R."/>
            <person name="Andrews J."/>
            <person name="Crease T.J."/>
            <person name="Tang H."/>
            <person name="Lucas S.M."/>
            <person name="Robertson H.M."/>
            <person name="Bork P."/>
            <person name="Koonin E.V."/>
            <person name="Zdobnov E.M."/>
            <person name="Grigoriev I.V."/>
            <person name="Lynch M."/>
            <person name="Boore J.L."/>
        </authorList>
    </citation>
    <scope>NUCLEOTIDE SEQUENCE [LARGE SCALE GENOMIC DNA]</scope>
</reference>
<dbReference type="Proteomes" id="UP000000305">
    <property type="component" value="Unassembled WGS sequence"/>
</dbReference>
<evidence type="ECO:0000313" key="2">
    <source>
        <dbReference type="Proteomes" id="UP000000305"/>
    </source>
</evidence>
<sequence length="50" mass="5970">MKLTWLLCRIRSSSPFALPLYPVHLLFKSTVKYKENKLFRCVTATLSRRR</sequence>
<dbReference type="InParanoid" id="E9H3N5"/>
<dbReference type="HOGENOM" id="CLU_3126487_0_0_1"/>
<protein>
    <submittedName>
        <fullName evidence="1">Uncharacterized protein</fullName>
    </submittedName>
</protein>
<accession>E9H3N5</accession>
<dbReference type="KEGG" id="dpx:DAPPUDRAFT_307662"/>
<dbReference type="AlphaFoldDB" id="E9H3N5"/>
<keyword evidence="2" id="KW-1185">Reference proteome</keyword>